<reference evidence="3" key="1">
    <citation type="journal article" date="2021" name="Proc. Natl. Acad. Sci. U.S.A.">
        <title>Three genomes in the algal genus Volvox reveal the fate of a haploid sex-determining region after a transition to homothallism.</title>
        <authorList>
            <person name="Yamamoto K."/>
            <person name="Hamaji T."/>
            <person name="Kawai-Toyooka H."/>
            <person name="Matsuzaki R."/>
            <person name="Takahashi F."/>
            <person name="Nishimura Y."/>
            <person name="Kawachi M."/>
            <person name="Noguchi H."/>
            <person name="Minakuchi Y."/>
            <person name="Umen J.G."/>
            <person name="Toyoda A."/>
            <person name="Nozaki H."/>
        </authorList>
    </citation>
    <scope>NUCLEOTIDE SEQUENCE</scope>
    <source>
        <strain evidence="3">NIES-3785</strain>
        <strain evidence="2">NIES-3786</strain>
    </source>
</reference>
<dbReference type="EMBL" id="BNCQ01000015">
    <property type="protein sequence ID" value="GIM04142.1"/>
    <property type="molecule type" value="Genomic_DNA"/>
</dbReference>
<dbReference type="EMBL" id="BNCP01000009">
    <property type="protein sequence ID" value="GIL76766.1"/>
    <property type="molecule type" value="Genomic_DNA"/>
</dbReference>
<evidence type="ECO:0000256" key="1">
    <source>
        <dbReference type="SAM" id="MobiDB-lite"/>
    </source>
</evidence>
<protein>
    <submittedName>
        <fullName evidence="3">Uncharacterized protein</fullName>
    </submittedName>
</protein>
<proteinExistence type="predicted"/>
<evidence type="ECO:0000313" key="3">
    <source>
        <dbReference type="EMBL" id="GIM04142.1"/>
    </source>
</evidence>
<dbReference type="AlphaFoldDB" id="A0A8J4GBH7"/>
<evidence type="ECO:0000313" key="2">
    <source>
        <dbReference type="EMBL" id="GIL76766.1"/>
    </source>
</evidence>
<name>A0A8J4GBH7_9CHLO</name>
<feature type="region of interest" description="Disordered" evidence="1">
    <location>
        <begin position="95"/>
        <end position="125"/>
    </location>
</feature>
<sequence length="138" mass="14560">MPPRPPAEQPDSLSPHLPLNPALLPKSLPPPQQPFATTTASAAADVSTCCAAMLKPAAEGKKVVIGRATTFPFSFLPVAAGFRPFPGLALASRRKRSKSVPLPMLAPPPTFSPGRSDGKTASSSYCRSTLPLLPFWTR</sequence>
<keyword evidence="5" id="KW-1185">Reference proteome</keyword>
<evidence type="ECO:0000313" key="5">
    <source>
        <dbReference type="Proteomes" id="UP000747110"/>
    </source>
</evidence>
<comment type="caution">
    <text evidence="3">The sequence shown here is derived from an EMBL/GenBank/DDBJ whole genome shotgun (WGS) entry which is preliminary data.</text>
</comment>
<organism evidence="3 4">
    <name type="scientific">Volvox reticuliferus</name>
    <dbReference type="NCBI Taxonomy" id="1737510"/>
    <lineage>
        <taxon>Eukaryota</taxon>
        <taxon>Viridiplantae</taxon>
        <taxon>Chlorophyta</taxon>
        <taxon>core chlorophytes</taxon>
        <taxon>Chlorophyceae</taxon>
        <taxon>CS clade</taxon>
        <taxon>Chlamydomonadales</taxon>
        <taxon>Volvocaceae</taxon>
        <taxon>Volvox</taxon>
    </lineage>
</organism>
<dbReference type="Proteomes" id="UP000747110">
    <property type="component" value="Unassembled WGS sequence"/>
</dbReference>
<feature type="region of interest" description="Disordered" evidence="1">
    <location>
        <begin position="1"/>
        <end position="40"/>
    </location>
</feature>
<accession>A0A8J4GBH7</accession>
<dbReference type="Proteomes" id="UP000722791">
    <property type="component" value="Unassembled WGS sequence"/>
</dbReference>
<dbReference type="OrthoDB" id="10260134at2759"/>
<feature type="compositionally biased region" description="Low complexity" evidence="1">
    <location>
        <begin position="17"/>
        <end position="26"/>
    </location>
</feature>
<gene>
    <name evidence="2" type="ORF">Vretifemale_6351</name>
    <name evidence="3" type="ORF">Vretimale_8749</name>
</gene>
<evidence type="ECO:0000313" key="4">
    <source>
        <dbReference type="Proteomes" id="UP000722791"/>
    </source>
</evidence>